<keyword evidence="2" id="KW-1185">Reference proteome</keyword>
<dbReference type="Proteomes" id="UP000604046">
    <property type="component" value="Unassembled WGS sequence"/>
</dbReference>
<accession>A0A812USW9</accession>
<evidence type="ECO:0000313" key="1">
    <source>
        <dbReference type="EMBL" id="CAE7594062.1"/>
    </source>
</evidence>
<organism evidence="1 2">
    <name type="scientific">Symbiodinium natans</name>
    <dbReference type="NCBI Taxonomy" id="878477"/>
    <lineage>
        <taxon>Eukaryota</taxon>
        <taxon>Sar</taxon>
        <taxon>Alveolata</taxon>
        <taxon>Dinophyceae</taxon>
        <taxon>Suessiales</taxon>
        <taxon>Symbiodiniaceae</taxon>
        <taxon>Symbiodinium</taxon>
    </lineage>
</organism>
<name>A0A812USW9_9DINO</name>
<reference evidence="1" key="1">
    <citation type="submission" date="2021-02" db="EMBL/GenBank/DDBJ databases">
        <authorList>
            <person name="Dougan E. K."/>
            <person name="Rhodes N."/>
            <person name="Thang M."/>
            <person name="Chan C."/>
        </authorList>
    </citation>
    <scope>NUCLEOTIDE SEQUENCE</scope>
</reference>
<dbReference type="EMBL" id="CAJNDS010002779">
    <property type="protein sequence ID" value="CAE7594062.1"/>
    <property type="molecule type" value="Genomic_DNA"/>
</dbReference>
<sequence>MRRPTSQAFLVCFWRPKRSWDGVCSGGPDFQPLGQIGCNHGPLGARSVKTVEGCRASMAHPGGSELILEVRVMRCRVPEASANNLLGKLDLLSFIQKDDRRRFAKQISASFSRPPEEVIAAHQVYTAVRGFERCPRTWVASRERALVFPVALSRKSQSPAN</sequence>
<evidence type="ECO:0000313" key="2">
    <source>
        <dbReference type="Proteomes" id="UP000604046"/>
    </source>
</evidence>
<gene>
    <name evidence="1" type="ORF">SNAT2548_LOCUS33812</name>
</gene>
<comment type="caution">
    <text evidence="1">The sequence shown here is derived from an EMBL/GenBank/DDBJ whole genome shotgun (WGS) entry which is preliminary data.</text>
</comment>
<protein>
    <submittedName>
        <fullName evidence="1">Uncharacterized protein</fullName>
    </submittedName>
</protein>
<proteinExistence type="predicted"/>
<dbReference type="AlphaFoldDB" id="A0A812USW9"/>